<feature type="domain" description="Peptidase M20 dimerisation" evidence="3">
    <location>
        <begin position="189"/>
        <end position="285"/>
    </location>
</feature>
<accession>A0ABT4CH57</accession>
<dbReference type="Pfam" id="PF07687">
    <property type="entry name" value="M20_dimer"/>
    <property type="match status" value="1"/>
</dbReference>
<comment type="caution">
    <text evidence="4">The sequence shown here is derived from an EMBL/GenBank/DDBJ whole genome shotgun (WGS) entry which is preliminary data.</text>
</comment>
<dbReference type="InterPro" id="IPR011650">
    <property type="entry name" value="Peptidase_M20_dimer"/>
</dbReference>
<dbReference type="PANTHER" id="PTHR43808">
    <property type="entry name" value="ACETYLORNITHINE DEACETYLASE"/>
    <property type="match status" value="1"/>
</dbReference>
<evidence type="ECO:0000313" key="5">
    <source>
        <dbReference type="Proteomes" id="UP001074726"/>
    </source>
</evidence>
<keyword evidence="2" id="KW-0378">Hydrolase</keyword>
<evidence type="ECO:0000259" key="3">
    <source>
        <dbReference type="Pfam" id="PF07687"/>
    </source>
</evidence>
<reference evidence="4" key="1">
    <citation type="submission" date="2022-08" db="EMBL/GenBank/DDBJ databases">
        <title>Genome sequencing of Nocardioides sp. STR2.</title>
        <authorList>
            <person name="So Y."/>
        </authorList>
    </citation>
    <scope>NUCLEOTIDE SEQUENCE</scope>
    <source>
        <strain evidence="4">STR2</strain>
    </source>
</reference>
<dbReference type="SUPFAM" id="SSF53187">
    <property type="entry name" value="Zn-dependent exopeptidases"/>
    <property type="match status" value="1"/>
</dbReference>
<evidence type="ECO:0000256" key="1">
    <source>
        <dbReference type="ARBA" id="ARBA00022723"/>
    </source>
</evidence>
<dbReference type="InterPro" id="IPR036264">
    <property type="entry name" value="Bact_exopeptidase_dim_dom"/>
</dbReference>
<protein>
    <submittedName>
        <fullName evidence="4">M20/M25/M40 family metallo-hydrolase</fullName>
    </submittedName>
</protein>
<keyword evidence="1" id="KW-0479">Metal-binding</keyword>
<sequence length="411" mass="41667">MRDTLELLHRRVEERYPSYVAELAALVAIDSGSGDRAGVEAVGDRVATLLSGLGMTVSRPLCVAAGAADGVPAVVGRWRGTGRLRVLLVGHLDTVFAAGTAAARPYAERDGRATGPGVSDDKGGLLAGVFALDALRHLGWDDFAAVTFVGVPDEEVGSPGSRELLARLAAEHDVALCLECAREDGSVVIGRKGVVDVVLEVRGRSAHAGVEPERGVNAAVVAAGLAVDLAALNGRWPDVTVNVGVLRGGERPNVVPARACLVADVRAASPASYDEAVAAVHGLAERSSTGGATVTVELRAPAPPWAPSEASRRVAAAAGDVAARLGLDAGFALTGGAADANLLAADGLAVLDGLGPVGGDDHSLSEWLDLGSVVPRVTLLAGLMVELGAADRVTSVMSGASASRQDASRHS</sequence>
<keyword evidence="5" id="KW-1185">Reference proteome</keyword>
<dbReference type="InterPro" id="IPR002933">
    <property type="entry name" value="Peptidase_M20"/>
</dbReference>
<dbReference type="RefSeq" id="WP_268113274.1">
    <property type="nucleotide sequence ID" value="NZ_JAPPUX010000005.1"/>
</dbReference>
<dbReference type="InterPro" id="IPR050072">
    <property type="entry name" value="Peptidase_M20A"/>
</dbReference>
<dbReference type="PANTHER" id="PTHR43808:SF9">
    <property type="entry name" value="BLL0789 PROTEIN"/>
    <property type="match status" value="1"/>
</dbReference>
<dbReference type="EMBL" id="JAPPUX010000005">
    <property type="protein sequence ID" value="MCY4728293.1"/>
    <property type="molecule type" value="Genomic_DNA"/>
</dbReference>
<dbReference type="Gene3D" id="3.30.70.360">
    <property type="match status" value="1"/>
</dbReference>
<dbReference type="Gene3D" id="3.40.630.10">
    <property type="entry name" value="Zn peptidases"/>
    <property type="match status" value="1"/>
</dbReference>
<evidence type="ECO:0000313" key="4">
    <source>
        <dbReference type="EMBL" id="MCY4728293.1"/>
    </source>
</evidence>
<evidence type="ECO:0000256" key="2">
    <source>
        <dbReference type="ARBA" id="ARBA00022801"/>
    </source>
</evidence>
<name>A0ABT4CH57_9ACTN</name>
<dbReference type="InterPro" id="IPR017150">
    <property type="entry name" value="Pept_M20_glutamate_carboxypep"/>
</dbReference>
<organism evidence="4 5">
    <name type="scientific">Nocardioides pini</name>
    <dbReference type="NCBI Taxonomy" id="2975053"/>
    <lineage>
        <taxon>Bacteria</taxon>
        <taxon>Bacillati</taxon>
        <taxon>Actinomycetota</taxon>
        <taxon>Actinomycetes</taxon>
        <taxon>Propionibacteriales</taxon>
        <taxon>Nocardioidaceae</taxon>
        <taxon>Nocardioides</taxon>
    </lineage>
</organism>
<dbReference type="Proteomes" id="UP001074726">
    <property type="component" value="Unassembled WGS sequence"/>
</dbReference>
<dbReference type="PIRSF" id="PIRSF037238">
    <property type="entry name" value="Carboxypeptidase_G2"/>
    <property type="match status" value="1"/>
</dbReference>
<gene>
    <name evidence="4" type="ORF">NYO98_18580</name>
</gene>
<proteinExistence type="predicted"/>
<dbReference type="SUPFAM" id="SSF55031">
    <property type="entry name" value="Bacterial exopeptidase dimerisation domain"/>
    <property type="match status" value="1"/>
</dbReference>
<dbReference type="Pfam" id="PF01546">
    <property type="entry name" value="Peptidase_M20"/>
    <property type="match status" value="1"/>
</dbReference>